<comment type="caution">
    <text evidence="1">The sequence shown here is derived from an EMBL/GenBank/DDBJ whole genome shotgun (WGS) entry which is preliminary data.</text>
</comment>
<dbReference type="AlphaFoldDB" id="A0A178II77"/>
<reference evidence="1 2" key="1">
    <citation type="submission" date="2016-01" db="EMBL/GenBank/DDBJ databases">
        <title>High potential of lignocellulose degradation of a new Verrucomicrobia species.</title>
        <authorList>
            <person name="Wang Y."/>
            <person name="Shi Y."/>
            <person name="Qiu Z."/>
            <person name="Liu S."/>
            <person name="Yang H."/>
        </authorList>
    </citation>
    <scope>NUCLEOTIDE SEQUENCE [LARGE SCALE GENOMIC DNA]</scope>
    <source>
        <strain evidence="1 2">TSB47</strain>
    </source>
</reference>
<name>A0A178II77_9BACT</name>
<dbReference type="EMBL" id="LRRQ01000099">
    <property type="protein sequence ID" value="OAM89341.1"/>
    <property type="molecule type" value="Genomic_DNA"/>
</dbReference>
<dbReference type="OrthoDB" id="197132at2"/>
<proteinExistence type="predicted"/>
<evidence type="ECO:0000313" key="2">
    <source>
        <dbReference type="Proteomes" id="UP000078486"/>
    </source>
</evidence>
<accession>A0A178II77</accession>
<gene>
    <name evidence="1" type="ORF">AW736_13905</name>
</gene>
<dbReference type="Proteomes" id="UP000078486">
    <property type="component" value="Unassembled WGS sequence"/>
</dbReference>
<organism evidence="1 2">
    <name type="scientific">Termitidicoccus mucosus</name>
    <dbReference type="NCBI Taxonomy" id="1184151"/>
    <lineage>
        <taxon>Bacteria</taxon>
        <taxon>Pseudomonadati</taxon>
        <taxon>Verrucomicrobiota</taxon>
        <taxon>Opitutia</taxon>
        <taxon>Opitutales</taxon>
        <taxon>Opitutaceae</taxon>
        <taxon>Termitidicoccus</taxon>
    </lineage>
</organism>
<sequence length="200" mass="22811">MSDPVQVIRDTASPELQRIHAALQPGRRRPLMLALGRAGRNEYRAWFRAKDQGAPNARGWPRSHFWKRRIAGATELDTSQTTDTQAVVVVADRAINAHVYGGTWGPRAGKKNVSIPLRPEVAGKNPRDNPIPDIFFFRSRFGKGGGYLVRREGKRLVAYWRLTPRVRVRRDPAALPPREFVLIRLVQEARGFLSRNFLRR</sequence>
<evidence type="ECO:0000313" key="1">
    <source>
        <dbReference type="EMBL" id="OAM89341.1"/>
    </source>
</evidence>
<dbReference type="STRING" id="1184151.AW736_13905"/>
<keyword evidence="2" id="KW-1185">Reference proteome</keyword>
<dbReference type="RefSeq" id="WP_068770790.1">
    <property type="nucleotide sequence ID" value="NZ_CP109796.1"/>
</dbReference>
<protein>
    <submittedName>
        <fullName evidence="1">Uncharacterized protein</fullName>
    </submittedName>
</protein>